<feature type="domain" description="Metallo-beta-lactamase" evidence="1">
    <location>
        <begin position="19"/>
        <end position="213"/>
    </location>
</feature>
<dbReference type="SMART" id="SM00849">
    <property type="entry name" value="Lactamase_B"/>
    <property type="match status" value="1"/>
</dbReference>
<dbReference type="SUPFAM" id="SSF56281">
    <property type="entry name" value="Metallo-hydrolase/oxidoreductase"/>
    <property type="match status" value="1"/>
</dbReference>
<evidence type="ECO:0000259" key="1">
    <source>
        <dbReference type="SMART" id="SM00849"/>
    </source>
</evidence>
<dbReference type="EMBL" id="FOJI01000003">
    <property type="protein sequence ID" value="SEW00272.1"/>
    <property type="molecule type" value="Genomic_DNA"/>
</dbReference>
<dbReference type="CDD" id="cd07721">
    <property type="entry name" value="yflN-like_MBL-fold"/>
    <property type="match status" value="1"/>
</dbReference>
<sequence length="236" mass="26613">MTELIILPLLFEMGEMKFYIYPVIIKNNDDLILVDTGYPMFLSVIEKAFEKNGLDIRNLQQVILTHHDHDHMGAVKELVKKYSFVNVKCSAEQIPYVLGKKKSLRLEQAEKLGADDGFVQMIKSVEYLDSALEVTDNEIICNGVKVIETSGHMPGHISIYIESLKTLISGDMLISEGGVLGIADEKFVLDKGAEINSLKKIVKFDIEKIICFHGGEYKSNNIKEDLNNIIERGYND</sequence>
<accession>A0A1I0NG84</accession>
<reference evidence="2 3" key="1">
    <citation type="submission" date="2016-10" db="EMBL/GenBank/DDBJ databases">
        <authorList>
            <person name="de Groot N.N."/>
        </authorList>
    </citation>
    <scope>NUCLEOTIDE SEQUENCE [LARGE SCALE GENOMIC DNA]</scope>
    <source>
        <strain evidence="2 3">DSM 9179</strain>
    </source>
</reference>
<evidence type="ECO:0000313" key="2">
    <source>
        <dbReference type="EMBL" id="SEW00272.1"/>
    </source>
</evidence>
<dbReference type="OrthoDB" id="9761531at2"/>
<dbReference type="Pfam" id="PF00753">
    <property type="entry name" value="Lactamase_B"/>
    <property type="match status" value="1"/>
</dbReference>
<dbReference type="InterPro" id="IPR050855">
    <property type="entry name" value="NDM-1-like"/>
</dbReference>
<dbReference type="PANTHER" id="PTHR42951">
    <property type="entry name" value="METALLO-BETA-LACTAMASE DOMAIN-CONTAINING"/>
    <property type="match status" value="1"/>
</dbReference>
<dbReference type="InterPro" id="IPR001279">
    <property type="entry name" value="Metallo-B-lactamas"/>
</dbReference>
<dbReference type="Proteomes" id="UP000199701">
    <property type="component" value="Unassembled WGS sequence"/>
</dbReference>
<keyword evidence="3" id="KW-1185">Reference proteome</keyword>
<dbReference type="AlphaFoldDB" id="A0A1I0NG84"/>
<dbReference type="RefSeq" id="WP_092451162.1">
    <property type="nucleotide sequence ID" value="NZ_FOJI01000003.1"/>
</dbReference>
<protein>
    <submittedName>
        <fullName evidence="2">Glyoxylase, beta-lactamase superfamily II</fullName>
    </submittedName>
</protein>
<organism evidence="2 3">
    <name type="scientific">[Clostridium] fimetarium</name>
    <dbReference type="NCBI Taxonomy" id="99656"/>
    <lineage>
        <taxon>Bacteria</taxon>
        <taxon>Bacillati</taxon>
        <taxon>Bacillota</taxon>
        <taxon>Clostridia</taxon>
        <taxon>Lachnospirales</taxon>
        <taxon>Lachnospiraceae</taxon>
    </lineage>
</organism>
<dbReference type="PANTHER" id="PTHR42951:SF15">
    <property type="entry name" value="METALLO-BETA-LACTAMASE SUPERFAMILY PROTEIN"/>
    <property type="match status" value="1"/>
</dbReference>
<proteinExistence type="predicted"/>
<dbReference type="STRING" id="99656.SAMN05421659_10376"/>
<dbReference type="Gene3D" id="3.60.15.10">
    <property type="entry name" value="Ribonuclease Z/Hydroxyacylglutathione hydrolase-like"/>
    <property type="match status" value="1"/>
</dbReference>
<evidence type="ECO:0000313" key="3">
    <source>
        <dbReference type="Proteomes" id="UP000199701"/>
    </source>
</evidence>
<gene>
    <name evidence="2" type="ORF">SAMN05421659_10376</name>
</gene>
<dbReference type="InterPro" id="IPR036866">
    <property type="entry name" value="RibonucZ/Hydroxyglut_hydro"/>
</dbReference>
<name>A0A1I0NG84_9FIRM</name>